<name>A0A8H6HEQ7_9AGAR</name>
<dbReference type="AlphaFoldDB" id="A0A8H6HEQ7"/>
<keyword evidence="2" id="KW-1185">Reference proteome</keyword>
<gene>
    <name evidence="1" type="ORF">DFP72DRAFT_1077464</name>
</gene>
<protein>
    <submittedName>
        <fullName evidence="1">Uncharacterized protein</fullName>
    </submittedName>
</protein>
<reference evidence="1 2" key="1">
    <citation type="submission" date="2020-07" db="EMBL/GenBank/DDBJ databases">
        <title>Comparative genomics of pyrophilous fungi reveals a link between fire events and developmental genes.</title>
        <authorList>
            <consortium name="DOE Joint Genome Institute"/>
            <person name="Steindorff A.S."/>
            <person name="Carver A."/>
            <person name="Calhoun S."/>
            <person name="Stillman K."/>
            <person name="Liu H."/>
            <person name="Lipzen A."/>
            <person name="Pangilinan J."/>
            <person name="Labutti K."/>
            <person name="Bruns T.D."/>
            <person name="Grigoriev I.V."/>
        </authorList>
    </citation>
    <scope>NUCLEOTIDE SEQUENCE [LARGE SCALE GENOMIC DNA]</scope>
    <source>
        <strain evidence="1 2">CBS 144469</strain>
    </source>
</reference>
<dbReference type="Gene3D" id="3.80.10.10">
    <property type="entry name" value="Ribonuclease Inhibitor"/>
    <property type="match status" value="1"/>
</dbReference>
<dbReference type="SUPFAM" id="SSF52047">
    <property type="entry name" value="RNI-like"/>
    <property type="match status" value="1"/>
</dbReference>
<dbReference type="Proteomes" id="UP000521943">
    <property type="component" value="Unassembled WGS sequence"/>
</dbReference>
<evidence type="ECO:0000313" key="2">
    <source>
        <dbReference type="Proteomes" id="UP000521943"/>
    </source>
</evidence>
<comment type="caution">
    <text evidence="1">The sequence shown here is derived from an EMBL/GenBank/DDBJ whole genome shotgun (WGS) entry which is preliminary data.</text>
</comment>
<sequence>MPPQRSELRPISGIHFLAFETLYEIAAYLEDTPSDLTSLMLSCRHFALVTETVRYTTIVIEGSPGRRLLSTLLSGSEASERYLSKVTRMWYRGWYDCEVFLLSSLLCGVLARTPKLRTLWLEVDPTGCAQLTDCMKRFGLIRIAKHPASVLEDISLGLASSPFTLPNLSYVRIAGASGVANIASHRSLSELDMHKTLDNSEFADLISSAEGSCLGQSLETLSIGVNGLVDTCLALPILSHAFPNIRNLSLEKTSLVVKDVLDLISMKPPLFRRARNLVLNRRYAYSVPKRGLSVADGGYEGLKRFAMDTQLSAIAREHKCLGIFPA</sequence>
<dbReference type="InterPro" id="IPR032675">
    <property type="entry name" value="LRR_dom_sf"/>
</dbReference>
<proteinExistence type="predicted"/>
<organism evidence="1 2">
    <name type="scientific">Ephemerocybe angulata</name>
    <dbReference type="NCBI Taxonomy" id="980116"/>
    <lineage>
        <taxon>Eukaryota</taxon>
        <taxon>Fungi</taxon>
        <taxon>Dikarya</taxon>
        <taxon>Basidiomycota</taxon>
        <taxon>Agaricomycotina</taxon>
        <taxon>Agaricomycetes</taxon>
        <taxon>Agaricomycetidae</taxon>
        <taxon>Agaricales</taxon>
        <taxon>Agaricineae</taxon>
        <taxon>Psathyrellaceae</taxon>
        <taxon>Ephemerocybe</taxon>
    </lineage>
</organism>
<dbReference type="EMBL" id="JACGCI010000105">
    <property type="protein sequence ID" value="KAF6745499.1"/>
    <property type="molecule type" value="Genomic_DNA"/>
</dbReference>
<evidence type="ECO:0000313" key="1">
    <source>
        <dbReference type="EMBL" id="KAF6745499.1"/>
    </source>
</evidence>
<accession>A0A8H6HEQ7</accession>